<evidence type="ECO:0000259" key="3">
    <source>
        <dbReference type="Pfam" id="PF02709"/>
    </source>
</evidence>
<organism evidence="4 5">
    <name type="scientific">Williamsia herbipolensis</name>
    <dbReference type="NCBI Taxonomy" id="1603258"/>
    <lineage>
        <taxon>Bacteria</taxon>
        <taxon>Bacillati</taxon>
        <taxon>Actinomycetota</taxon>
        <taxon>Actinomycetes</taxon>
        <taxon>Mycobacteriales</taxon>
        <taxon>Nocardiaceae</taxon>
        <taxon>Williamsia</taxon>
    </lineage>
</organism>
<evidence type="ECO:0000259" key="2">
    <source>
        <dbReference type="Pfam" id="PF00535"/>
    </source>
</evidence>
<feature type="domain" description="Glycosyltransferase 2-like" evidence="2">
    <location>
        <begin position="35"/>
        <end position="163"/>
    </location>
</feature>
<dbReference type="PANTHER" id="PTHR43179:SF7">
    <property type="entry name" value="RHAMNOSYLTRANSFERASE WBBL"/>
    <property type="match status" value="1"/>
</dbReference>
<dbReference type="EMBL" id="CP108021">
    <property type="protein sequence ID" value="WUM19220.1"/>
    <property type="molecule type" value="Genomic_DNA"/>
</dbReference>
<dbReference type="Gene3D" id="3.90.550.10">
    <property type="entry name" value="Spore Coat Polysaccharide Biosynthesis Protein SpsA, Chain A"/>
    <property type="match status" value="1"/>
</dbReference>
<dbReference type="InterPro" id="IPR001173">
    <property type="entry name" value="Glyco_trans_2-like"/>
</dbReference>
<name>A0AAU4JZK0_9NOCA</name>
<dbReference type="InterPro" id="IPR027791">
    <property type="entry name" value="Galactosyl_T_C"/>
</dbReference>
<dbReference type="KEGG" id="whr:OG579_16085"/>
<dbReference type="GO" id="GO:0016757">
    <property type="term" value="F:glycosyltransferase activity"/>
    <property type="evidence" value="ECO:0007669"/>
    <property type="project" value="UniProtKB-KW"/>
</dbReference>
<dbReference type="Pfam" id="PF02709">
    <property type="entry name" value="Glyco_transf_7C"/>
    <property type="match status" value="1"/>
</dbReference>
<dbReference type="Proteomes" id="UP001432128">
    <property type="component" value="Chromosome"/>
</dbReference>
<dbReference type="InterPro" id="IPR029044">
    <property type="entry name" value="Nucleotide-diphossugar_trans"/>
</dbReference>
<dbReference type="Pfam" id="PF00535">
    <property type="entry name" value="Glycos_transf_2"/>
    <property type="match status" value="1"/>
</dbReference>
<dbReference type="EC" id="2.4.-.-" evidence="4"/>
<evidence type="ECO:0000313" key="5">
    <source>
        <dbReference type="Proteomes" id="UP001432128"/>
    </source>
</evidence>
<dbReference type="PANTHER" id="PTHR43179">
    <property type="entry name" value="RHAMNOSYLTRANSFERASE WBBL"/>
    <property type="match status" value="1"/>
</dbReference>
<sequence length="444" mass="48297">MTADRVFRCADGTVVVADNRWDLVADDPTPVRSISVVIPYYEQPAQLHRVLTALDAQTIGTDRVEVIVADDGSTHPPDVRGHTVDVTVVRQADNGFRAAAARNLGARASSGEVLCFLDADTVPEPDYLEYAVRLPSVMPDALVVGRRRHADFTTDPPTELTEPQWLIDAYGWTENLLRPGWTGYRYVISAVMTCSRVLFDEVGGFDESFTRYGGEDWELANRMTMAGAVLAHEPRAVAWHDGPDWAERDTARRTDAKNGEALSLMPVITEPAARTAGLHHEVPDVAARVSTEGHSPASLYRTIASIVRAGDVAVWLVGEDGESMHDVLALQDSRIRRGVPGRHVLDRCRFVADVTGRVVFGDTTLDAVTSPLGPGGAGVVDVAFGDAPAAVRVSTTRALRRAQRHLARLEMTQDEATAALFGRLTVAAHDVDVAVVPEEPWLSW</sequence>
<keyword evidence="5" id="KW-1185">Reference proteome</keyword>
<dbReference type="AlphaFoldDB" id="A0AAU4JZK0"/>
<feature type="domain" description="Galactosyltransferase C-terminal" evidence="3">
    <location>
        <begin position="184"/>
        <end position="227"/>
    </location>
</feature>
<reference evidence="4 5" key="1">
    <citation type="submission" date="2022-10" db="EMBL/GenBank/DDBJ databases">
        <title>The complete genomes of actinobacterial strains from the NBC collection.</title>
        <authorList>
            <person name="Joergensen T.S."/>
            <person name="Alvarez Arevalo M."/>
            <person name="Sterndorff E.B."/>
            <person name="Faurdal D."/>
            <person name="Vuksanovic O."/>
            <person name="Mourched A.-S."/>
            <person name="Charusanti P."/>
            <person name="Shaw S."/>
            <person name="Blin K."/>
            <person name="Weber T."/>
        </authorList>
    </citation>
    <scope>NUCLEOTIDE SEQUENCE [LARGE SCALE GENOMIC DNA]</scope>
    <source>
        <strain evidence="4 5">NBC_00319</strain>
    </source>
</reference>
<dbReference type="RefSeq" id="WP_328856760.1">
    <property type="nucleotide sequence ID" value="NZ_CP108021.1"/>
</dbReference>
<evidence type="ECO:0000313" key="4">
    <source>
        <dbReference type="EMBL" id="WUM19220.1"/>
    </source>
</evidence>
<protein>
    <submittedName>
        <fullName evidence="4">Glycosyltransferase</fullName>
        <ecNumber evidence="4">2.4.-.-</ecNumber>
    </submittedName>
</protein>
<keyword evidence="1 4" id="KW-0808">Transferase</keyword>
<keyword evidence="4" id="KW-0328">Glycosyltransferase</keyword>
<proteinExistence type="predicted"/>
<evidence type="ECO:0000256" key="1">
    <source>
        <dbReference type="ARBA" id="ARBA00022679"/>
    </source>
</evidence>
<gene>
    <name evidence="4" type="ORF">OG579_16085</name>
</gene>
<accession>A0AAU4JZK0</accession>
<dbReference type="SUPFAM" id="SSF53448">
    <property type="entry name" value="Nucleotide-diphospho-sugar transferases"/>
    <property type="match status" value="1"/>
</dbReference>